<proteinExistence type="predicted"/>
<gene>
    <name evidence="1" type="ORF">S01H1_46756</name>
</gene>
<reference evidence="1" key="1">
    <citation type="journal article" date="2014" name="Front. Microbiol.">
        <title>High frequency of phylogenetically diverse reductive dehalogenase-homologous genes in deep subseafloor sedimentary metagenomes.</title>
        <authorList>
            <person name="Kawai M."/>
            <person name="Futagami T."/>
            <person name="Toyoda A."/>
            <person name="Takaki Y."/>
            <person name="Nishi S."/>
            <person name="Hori S."/>
            <person name="Arai W."/>
            <person name="Tsubouchi T."/>
            <person name="Morono Y."/>
            <person name="Uchiyama I."/>
            <person name="Ito T."/>
            <person name="Fujiyama A."/>
            <person name="Inagaki F."/>
            <person name="Takami H."/>
        </authorList>
    </citation>
    <scope>NUCLEOTIDE SEQUENCE</scope>
    <source>
        <strain evidence="1">Expedition CK06-06</strain>
    </source>
</reference>
<dbReference type="AlphaFoldDB" id="X0UXA8"/>
<comment type="caution">
    <text evidence="1">The sequence shown here is derived from an EMBL/GenBank/DDBJ whole genome shotgun (WGS) entry which is preliminary data.</text>
</comment>
<dbReference type="EMBL" id="BARS01029949">
    <property type="protein sequence ID" value="GAG10449.1"/>
    <property type="molecule type" value="Genomic_DNA"/>
</dbReference>
<accession>X0UXA8</accession>
<name>X0UXA8_9ZZZZ</name>
<protein>
    <recommendedName>
        <fullName evidence="2">Isochorismatase-like domain-containing protein</fullName>
    </recommendedName>
</protein>
<sequence>ERDFKIVLVEDALSGLYERGKDEMRNIGVLLMRAKELEEAVFSEKE</sequence>
<evidence type="ECO:0000313" key="1">
    <source>
        <dbReference type="EMBL" id="GAG10449.1"/>
    </source>
</evidence>
<evidence type="ECO:0008006" key="2">
    <source>
        <dbReference type="Google" id="ProtNLM"/>
    </source>
</evidence>
<organism evidence="1">
    <name type="scientific">marine sediment metagenome</name>
    <dbReference type="NCBI Taxonomy" id="412755"/>
    <lineage>
        <taxon>unclassified sequences</taxon>
        <taxon>metagenomes</taxon>
        <taxon>ecological metagenomes</taxon>
    </lineage>
</organism>
<feature type="non-terminal residue" evidence="1">
    <location>
        <position position="1"/>
    </location>
</feature>